<dbReference type="RefSeq" id="WP_076405931.1">
    <property type="nucleotide sequence ID" value="NZ_FTMI01000006.1"/>
</dbReference>
<feature type="compositionally biased region" description="Basic and acidic residues" evidence="1">
    <location>
        <begin position="247"/>
        <end position="270"/>
    </location>
</feature>
<organism evidence="2 3">
    <name type="scientific">Cellulosimicrobium aquatile</name>
    <dbReference type="NCBI Taxonomy" id="1612203"/>
    <lineage>
        <taxon>Bacteria</taxon>
        <taxon>Bacillati</taxon>
        <taxon>Actinomycetota</taxon>
        <taxon>Actinomycetes</taxon>
        <taxon>Micrococcales</taxon>
        <taxon>Promicromonosporaceae</taxon>
        <taxon>Cellulosimicrobium</taxon>
    </lineage>
</organism>
<sequence length="276" mass="29071">MVSAPHAPAPRGDRPTHVADLLRLVTRDPGRPRLTWYGDDGERVELSGAVLENWVNKTTNLLVEEFDAGPRTQVVLDLPVHWRTVVWAFAAWRVGATVVLTDENATGASTPHADVVVTDRPDRWTASGAELVAVALPALARAFDGALPAGAIDAASAVMTYGDQVGWVPQVEPAAPAWVSGAGSAAHEELVPRTGTAPGARTLVTPGAGSATLGACLAVLADDGSVVLVSPRYARRLRTDEDAARRLATGERIDAEAHVDRDAPQPDRPRSPTTST</sequence>
<dbReference type="Proteomes" id="UP000186235">
    <property type="component" value="Unassembled WGS sequence"/>
</dbReference>
<dbReference type="AlphaFoldDB" id="A0A1N6UI15"/>
<name>A0A1N6UI15_9MICO</name>
<dbReference type="SUPFAM" id="SSF56801">
    <property type="entry name" value="Acetyl-CoA synthetase-like"/>
    <property type="match status" value="1"/>
</dbReference>
<protein>
    <submittedName>
        <fullName evidence="2">TIGR03089 family protein</fullName>
    </submittedName>
</protein>
<accession>A0A1N6UI15</accession>
<gene>
    <name evidence="2" type="ORF">SAMN05518682_3175</name>
</gene>
<dbReference type="InterPro" id="IPR042099">
    <property type="entry name" value="ANL_N_sf"/>
</dbReference>
<dbReference type="InterPro" id="IPR017523">
    <property type="entry name" value="Rv3268"/>
</dbReference>
<dbReference type="Gene3D" id="3.40.50.12780">
    <property type="entry name" value="N-terminal domain of ligase-like"/>
    <property type="match status" value="1"/>
</dbReference>
<dbReference type="EMBL" id="FTMI01000006">
    <property type="protein sequence ID" value="SIQ65101.1"/>
    <property type="molecule type" value="Genomic_DNA"/>
</dbReference>
<reference evidence="3" key="1">
    <citation type="submission" date="2017-01" db="EMBL/GenBank/DDBJ databases">
        <authorList>
            <person name="Varghese N."/>
            <person name="Submissions S."/>
        </authorList>
    </citation>
    <scope>NUCLEOTIDE SEQUENCE [LARGE SCALE GENOMIC DNA]</scope>
    <source>
        <strain evidence="3">3bp</strain>
    </source>
</reference>
<feature type="region of interest" description="Disordered" evidence="1">
    <location>
        <begin position="247"/>
        <end position="276"/>
    </location>
</feature>
<keyword evidence="3" id="KW-1185">Reference proteome</keyword>
<dbReference type="GeneID" id="95685431"/>
<evidence type="ECO:0000256" key="1">
    <source>
        <dbReference type="SAM" id="MobiDB-lite"/>
    </source>
</evidence>
<evidence type="ECO:0000313" key="2">
    <source>
        <dbReference type="EMBL" id="SIQ65101.1"/>
    </source>
</evidence>
<proteinExistence type="predicted"/>
<dbReference type="NCBIfam" id="TIGR03089">
    <property type="entry name" value="TIGR03089 family protein"/>
    <property type="match status" value="1"/>
</dbReference>
<evidence type="ECO:0000313" key="3">
    <source>
        <dbReference type="Proteomes" id="UP000186235"/>
    </source>
</evidence>